<keyword evidence="5 14" id="KW-0328">Glycosyltransferase</keyword>
<feature type="transmembrane region" description="Helical" evidence="14">
    <location>
        <begin position="339"/>
        <end position="360"/>
    </location>
</feature>
<evidence type="ECO:0000313" key="16">
    <source>
        <dbReference type="Proteomes" id="UP001610334"/>
    </source>
</evidence>
<evidence type="ECO:0000256" key="1">
    <source>
        <dbReference type="ARBA" id="ARBA00004477"/>
    </source>
</evidence>
<comment type="catalytic activity">
    <reaction evidence="12 14">
        <text>an alpha-D-Man-(1-&gt;2)-alpha-D-Man-(1-&gt;2)-alpha-D-Man-(1-&gt;3)-[alpha-D-Man-(1-&gt;6)]-beta-D-Man-(1-&gt;4)-beta-D-GlcNAc-(1-&gt;4)-alpha-D-GlcNAc-diphospho-di-trans,poly-cis-dolichol + a di-trans,poly-cis-dolichyl beta-D-mannosyl phosphate = an alpha-D-Man-(1-&gt;2)-alpha-D-Man-(1-&gt;2)-alpha-D-Man-(1-&gt;3)-[alpha-D-Man-(1-&gt;3)-alpha-D-Man-(1-&gt;6)]-beta-D-Man-(1-&gt;4)-beta-D-GlcNAc-(1-&gt;4)-alpha-D-GlcNAc-diphospho-di-trans,poly-cis-dolichol + a di-trans,poly-cis-dolichyl phosphate + H(+)</text>
        <dbReference type="Rhea" id="RHEA:29527"/>
        <dbReference type="Rhea" id="RHEA-COMP:19498"/>
        <dbReference type="Rhea" id="RHEA-COMP:19501"/>
        <dbReference type="Rhea" id="RHEA-COMP:19516"/>
        <dbReference type="Rhea" id="RHEA-COMP:19517"/>
        <dbReference type="ChEBI" id="CHEBI:15378"/>
        <dbReference type="ChEBI" id="CHEBI:57683"/>
        <dbReference type="ChEBI" id="CHEBI:58211"/>
        <dbReference type="ChEBI" id="CHEBI:132515"/>
        <dbReference type="ChEBI" id="CHEBI:132516"/>
        <dbReference type="EC" id="2.4.1.258"/>
    </reaction>
    <physiologicalReaction direction="left-to-right" evidence="12 14">
        <dbReference type="Rhea" id="RHEA:29528"/>
    </physiologicalReaction>
</comment>
<evidence type="ECO:0000256" key="10">
    <source>
        <dbReference type="ARBA" id="ARBA00023136"/>
    </source>
</evidence>
<name>A0ABR4I1I4_9EURO</name>
<evidence type="ECO:0000256" key="4">
    <source>
        <dbReference type="ARBA" id="ARBA00015561"/>
    </source>
</evidence>
<comment type="subcellular location">
    <subcellularLocation>
        <location evidence="1 14">Endoplasmic reticulum membrane</location>
        <topology evidence="1 14">Multi-pass membrane protein</topology>
    </subcellularLocation>
</comment>
<feature type="transmembrane region" description="Helical" evidence="14">
    <location>
        <begin position="451"/>
        <end position="470"/>
    </location>
</feature>
<organism evidence="15 16">
    <name type="scientific">Aspergillus granulosus</name>
    <dbReference type="NCBI Taxonomy" id="176169"/>
    <lineage>
        <taxon>Eukaryota</taxon>
        <taxon>Fungi</taxon>
        <taxon>Dikarya</taxon>
        <taxon>Ascomycota</taxon>
        <taxon>Pezizomycotina</taxon>
        <taxon>Eurotiomycetes</taxon>
        <taxon>Eurotiomycetidae</taxon>
        <taxon>Eurotiales</taxon>
        <taxon>Aspergillaceae</taxon>
        <taxon>Aspergillus</taxon>
        <taxon>Aspergillus subgen. Nidulantes</taxon>
    </lineage>
</organism>
<dbReference type="PANTHER" id="PTHR12646:SF0">
    <property type="entry name" value="DOL-P-MAN:MAN(5)GLCNAC(2)-PP-DOL ALPHA-1,3-MANNOSYLTRANSFERASE"/>
    <property type="match status" value="1"/>
</dbReference>
<evidence type="ECO:0000256" key="8">
    <source>
        <dbReference type="ARBA" id="ARBA00022824"/>
    </source>
</evidence>
<keyword evidence="8 14" id="KW-0256">Endoplasmic reticulum</keyword>
<sequence length="488" mass="54971">MPPHLHPRSRSTTGLFAGTLLASLMVVGIPHVFPCPAPRRTFADSEMIMTADGQQIQRVRRRRRKDVDPTAQDESIPARTPLASEEDVSTFLQLEEEAALLSKPGRECPVPKPTGILDTEIDWTTYMQQIQLFINGERDYTLIKGSTGPLVYPAAHVYSYTALYHITDEGRDIAFGQAIFAFLYLITLTIVMSCYRRLGAPPYLFPLLVLSKRLHSIYMLRLFNDGLAGLVMWVSIWFFINRKWALGVIAWSLGLGIKMTLILLAPAVIVLLALSLSILPCAKLALLALGIQVLLAMPFLPTNPQGYFNSAFEFGRQFMYKWTVNWRFIPEDIFLSPDWWRALIVLHALILVAFGLTSFLRPAGSNLFNFIRKFCTGQHRGIPLHHNFIMSVLLTSLAIGLLCARSLHYQFFAYLSWATPYLLWRTGGHPVIVCIIWLFQEIAWNTYPSTNTSSAIVVLSLVAQVFGLLANRKDAFPILSSAPKEHTQ</sequence>
<evidence type="ECO:0000256" key="5">
    <source>
        <dbReference type="ARBA" id="ARBA00022676"/>
    </source>
</evidence>
<comment type="function">
    <text evidence="11 14">Dol-P-Man:Man(5)GlcNAc(2)-PP-Dol alpha-1,3-mannosyltransferase that operates in the biosynthetic pathway of dolichol-linked oligosaccharides, the glycan precursors employed in protein asparagine (N)-glycosylation. The assembly of dolichol-linked oligosaccharides begins on the cytosolic side of the endoplasmic reticulum membrane and finishes in its lumen. The sequential addition of sugars to dolichol pyrophosphate produces dolichol-linked oligosaccharides containing fourteen sugars, including two GlcNAcs, nine mannoses and three glucoses. Once assembled, the oligosaccharide is transferred from the lipid to nascent proteins by oligosaccharyltransferases. In the lumen of the endoplasmic reticulum, adds the first dolichyl beta-D-mannosyl phosphate derived mannose in an alpha-1,3 linkage to Man(5)GlcNAc(2)-PP-dolichol to produce Man(6)GlcNAc(2)-PP-dolichol.</text>
</comment>
<feature type="transmembrane region" description="Helical" evidence="14">
    <location>
        <begin position="174"/>
        <end position="195"/>
    </location>
</feature>
<gene>
    <name evidence="15" type="ORF">BJX63DRAFT_417984</name>
</gene>
<dbReference type="InterPro" id="IPR007873">
    <property type="entry name" value="Glycosyltransferase_ALG3"/>
</dbReference>
<keyword evidence="6 14" id="KW-0808">Transferase</keyword>
<evidence type="ECO:0000256" key="11">
    <source>
        <dbReference type="ARBA" id="ARBA00044743"/>
    </source>
</evidence>
<dbReference type="PANTHER" id="PTHR12646">
    <property type="entry name" value="NOT56 - RELATED"/>
    <property type="match status" value="1"/>
</dbReference>
<feature type="transmembrane region" description="Helical" evidence="14">
    <location>
        <begin position="281"/>
        <end position="300"/>
    </location>
</feature>
<reference evidence="15 16" key="1">
    <citation type="submission" date="2024-07" db="EMBL/GenBank/DDBJ databases">
        <title>Section-level genome sequencing and comparative genomics of Aspergillus sections Usti and Cavernicolus.</title>
        <authorList>
            <consortium name="Lawrence Berkeley National Laboratory"/>
            <person name="Nybo J.L."/>
            <person name="Vesth T.C."/>
            <person name="Theobald S."/>
            <person name="Frisvad J.C."/>
            <person name="Larsen T.O."/>
            <person name="Kjaerboelling I."/>
            <person name="Rothschild-Mancinelli K."/>
            <person name="Lyhne E.K."/>
            <person name="Kogle M.E."/>
            <person name="Barry K."/>
            <person name="Clum A."/>
            <person name="Na H."/>
            <person name="Ledsgaard L."/>
            <person name="Lin J."/>
            <person name="Lipzen A."/>
            <person name="Kuo A."/>
            <person name="Riley R."/>
            <person name="Mondo S."/>
            <person name="Labutti K."/>
            <person name="Haridas S."/>
            <person name="Pangalinan J."/>
            <person name="Salamov A.A."/>
            <person name="Simmons B.A."/>
            <person name="Magnuson J.K."/>
            <person name="Chen J."/>
            <person name="Drula E."/>
            <person name="Henrissat B."/>
            <person name="Wiebenga A."/>
            <person name="Lubbers R.J."/>
            <person name="Gomes A.C."/>
            <person name="Makela M.R."/>
            <person name="Stajich J."/>
            <person name="Grigoriev I.V."/>
            <person name="Mortensen U.H."/>
            <person name="De Vries R.P."/>
            <person name="Baker S.E."/>
            <person name="Andersen M.R."/>
        </authorList>
    </citation>
    <scope>NUCLEOTIDE SEQUENCE [LARGE SCALE GENOMIC DNA]</scope>
    <source>
        <strain evidence="15 16">CBS 588.65</strain>
    </source>
</reference>
<evidence type="ECO:0000256" key="2">
    <source>
        <dbReference type="ARBA" id="ARBA00004922"/>
    </source>
</evidence>
<feature type="transmembrane region" description="Helical" evidence="14">
    <location>
        <begin position="222"/>
        <end position="240"/>
    </location>
</feature>
<feature type="transmembrane region" description="Helical" evidence="14">
    <location>
        <begin position="381"/>
        <end position="402"/>
    </location>
</feature>
<keyword evidence="16" id="KW-1185">Reference proteome</keyword>
<keyword evidence="9 14" id="KW-1133">Transmembrane helix</keyword>
<keyword evidence="10 14" id="KW-0472">Membrane</keyword>
<comment type="pathway">
    <text evidence="2 14">Protein modification; protein glycosylation.</text>
</comment>
<evidence type="ECO:0000256" key="3">
    <source>
        <dbReference type="ARBA" id="ARBA00011964"/>
    </source>
</evidence>
<evidence type="ECO:0000256" key="6">
    <source>
        <dbReference type="ARBA" id="ARBA00022679"/>
    </source>
</evidence>
<comment type="caution">
    <text evidence="15">The sequence shown here is derived from an EMBL/GenBank/DDBJ whole genome shotgun (WGS) entry which is preliminary data.</text>
</comment>
<evidence type="ECO:0000256" key="13">
    <source>
        <dbReference type="ARBA" id="ARBA00093457"/>
    </source>
</evidence>
<proteinExistence type="inferred from homology"/>
<evidence type="ECO:0000256" key="7">
    <source>
        <dbReference type="ARBA" id="ARBA00022692"/>
    </source>
</evidence>
<evidence type="ECO:0000256" key="14">
    <source>
        <dbReference type="RuleBase" id="RU364047"/>
    </source>
</evidence>
<accession>A0ABR4I1I4</accession>
<evidence type="ECO:0000256" key="9">
    <source>
        <dbReference type="ARBA" id="ARBA00022989"/>
    </source>
</evidence>
<dbReference type="EC" id="2.4.1.258" evidence="3 14"/>
<dbReference type="EMBL" id="JBFXLT010000004">
    <property type="protein sequence ID" value="KAL2821602.1"/>
    <property type="molecule type" value="Genomic_DNA"/>
</dbReference>
<protein>
    <recommendedName>
        <fullName evidence="4 14">Dol-P-Man:Man(5)GlcNAc(2)-PP-Dol alpha-1,3-mannosyltransferase</fullName>
        <ecNumber evidence="3 14">2.4.1.258</ecNumber>
    </recommendedName>
    <alternativeName>
        <fullName evidence="14">Dol-P-Man-dependent alpha(1-3)-mannosyltransferase</fullName>
    </alternativeName>
</protein>
<dbReference type="Pfam" id="PF05208">
    <property type="entry name" value="ALG3"/>
    <property type="match status" value="1"/>
</dbReference>
<evidence type="ECO:0000313" key="15">
    <source>
        <dbReference type="EMBL" id="KAL2821602.1"/>
    </source>
</evidence>
<comment type="similarity">
    <text evidence="13">Belongs to the glycosyltransferase ALG3 family.</text>
</comment>
<feature type="transmembrane region" description="Helical" evidence="14">
    <location>
        <begin position="422"/>
        <end position="439"/>
    </location>
</feature>
<dbReference type="Proteomes" id="UP001610334">
    <property type="component" value="Unassembled WGS sequence"/>
</dbReference>
<evidence type="ECO:0000256" key="12">
    <source>
        <dbReference type="ARBA" id="ARBA00049506"/>
    </source>
</evidence>
<keyword evidence="7 14" id="KW-0812">Transmembrane</keyword>
<feature type="transmembrane region" description="Helical" evidence="14">
    <location>
        <begin position="246"/>
        <end position="274"/>
    </location>
</feature>